<gene>
    <name evidence="1" type="ORF">F2Q69_00028802</name>
</gene>
<dbReference type="AlphaFoldDB" id="A0A8S9S9R7"/>
<sequence>MTELVACSIQLGHPPSWSRVQFSSAICRTGLVQLVGWSSWSVQLGGWLSWSRVRSSLAIRRAEPVQLDGWLRWSRGPSRSAICRAGLVQSIQLGHPPNWWHWKANSKLYLVSKDGLNQTMGRSSSIAKHLTCLCRSAPQKIEAIQREIVEIQGYIARRPEASASIDIRNNKSTNNHRRTSVDEATNRGRLVPKFNFESLGDRLQKTENTTATMKDRWHRGDEGMRDFTDLLVVDSTKDTKVDQPVNYATLAESV</sequence>
<evidence type="ECO:0000313" key="1">
    <source>
        <dbReference type="EMBL" id="KAF3589388.1"/>
    </source>
</evidence>
<name>A0A8S9S9R7_BRACR</name>
<comment type="caution">
    <text evidence="1">The sequence shown here is derived from an EMBL/GenBank/DDBJ whole genome shotgun (WGS) entry which is preliminary data.</text>
</comment>
<reference evidence="1" key="1">
    <citation type="submission" date="2019-12" db="EMBL/GenBank/DDBJ databases">
        <title>Genome sequencing and annotation of Brassica cretica.</title>
        <authorList>
            <person name="Studholme D.J."/>
            <person name="Sarris P."/>
        </authorList>
    </citation>
    <scope>NUCLEOTIDE SEQUENCE</scope>
    <source>
        <strain evidence="1">PFS-109/04</strain>
        <tissue evidence="1">Leaf</tissue>
    </source>
</reference>
<dbReference type="EMBL" id="QGKX02000088">
    <property type="protein sequence ID" value="KAF3589388.1"/>
    <property type="molecule type" value="Genomic_DNA"/>
</dbReference>
<evidence type="ECO:0000313" key="2">
    <source>
        <dbReference type="Proteomes" id="UP000712600"/>
    </source>
</evidence>
<dbReference type="Proteomes" id="UP000712600">
    <property type="component" value="Unassembled WGS sequence"/>
</dbReference>
<organism evidence="1 2">
    <name type="scientific">Brassica cretica</name>
    <name type="common">Mustard</name>
    <dbReference type="NCBI Taxonomy" id="69181"/>
    <lineage>
        <taxon>Eukaryota</taxon>
        <taxon>Viridiplantae</taxon>
        <taxon>Streptophyta</taxon>
        <taxon>Embryophyta</taxon>
        <taxon>Tracheophyta</taxon>
        <taxon>Spermatophyta</taxon>
        <taxon>Magnoliopsida</taxon>
        <taxon>eudicotyledons</taxon>
        <taxon>Gunneridae</taxon>
        <taxon>Pentapetalae</taxon>
        <taxon>rosids</taxon>
        <taxon>malvids</taxon>
        <taxon>Brassicales</taxon>
        <taxon>Brassicaceae</taxon>
        <taxon>Brassiceae</taxon>
        <taxon>Brassica</taxon>
    </lineage>
</organism>
<proteinExistence type="predicted"/>
<protein>
    <submittedName>
        <fullName evidence="1">Uncharacterized protein</fullName>
    </submittedName>
</protein>
<accession>A0A8S9S9R7</accession>